<keyword evidence="2" id="KW-1185">Reference proteome</keyword>
<gene>
    <name evidence="1" type="ORF">HNQ65_003963</name>
</gene>
<evidence type="ECO:0000313" key="2">
    <source>
        <dbReference type="Proteomes" id="UP000590740"/>
    </source>
</evidence>
<dbReference type="AlphaFoldDB" id="A0A7W8DLG1"/>
<accession>A0A7W8DLG1</accession>
<evidence type="ECO:0000313" key="1">
    <source>
        <dbReference type="EMBL" id="MBB5034369.1"/>
    </source>
</evidence>
<reference evidence="1 2" key="1">
    <citation type="submission" date="2020-08" db="EMBL/GenBank/DDBJ databases">
        <title>Genomic Encyclopedia of Type Strains, Phase IV (KMG-IV): sequencing the most valuable type-strain genomes for metagenomic binning, comparative biology and taxonomic classification.</title>
        <authorList>
            <person name="Goeker M."/>
        </authorList>
    </citation>
    <scope>NUCLEOTIDE SEQUENCE [LARGE SCALE GENOMIC DNA]</scope>
    <source>
        <strain evidence="1 2">DSM 12252</strain>
    </source>
</reference>
<dbReference type="EMBL" id="JACHIG010000009">
    <property type="protein sequence ID" value="MBB5034369.1"/>
    <property type="molecule type" value="Genomic_DNA"/>
</dbReference>
<dbReference type="Proteomes" id="UP000590740">
    <property type="component" value="Unassembled WGS sequence"/>
</dbReference>
<name>A0A7W8DLG1_9BACT</name>
<protein>
    <submittedName>
        <fullName evidence="1">Uncharacterized protein</fullName>
    </submittedName>
</protein>
<sequence>MKTQQDIQEKHLLALDRERRKLWRRFPEKVILEQPVQRGWMRRYFLTNAAKERPDAPVLEAILKEINVIKYHWRRSFEPTKRCRRRQLQQLDQPLQRIKPRRLRRGNFPAEWKHYFMVEHVFQQRAWEHTWRFKWPQLFELKVAPRMVRELPVCDPEGDSRLSEIESILLNPKRAGHLNKLLGVRRWKDSKIRHDMLDRLAQKRMRAAIAGDVEAEKTAYERAILSASALTRSKSRQRFF</sequence>
<comment type="caution">
    <text evidence="1">The sequence shown here is derived from an EMBL/GenBank/DDBJ whole genome shotgun (WGS) entry which is preliminary data.</text>
</comment>
<organism evidence="1 2">
    <name type="scientific">Prosthecobacter vanneervenii</name>
    <dbReference type="NCBI Taxonomy" id="48466"/>
    <lineage>
        <taxon>Bacteria</taxon>
        <taxon>Pseudomonadati</taxon>
        <taxon>Verrucomicrobiota</taxon>
        <taxon>Verrucomicrobiia</taxon>
        <taxon>Verrucomicrobiales</taxon>
        <taxon>Verrucomicrobiaceae</taxon>
        <taxon>Prosthecobacter</taxon>
    </lineage>
</organism>
<dbReference type="RefSeq" id="WP_184342113.1">
    <property type="nucleotide sequence ID" value="NZ_JACHIG010000009.1"/>
</dbReference>
<proteinExistence type="predicted"/>